<dbReference type="RefSeq" id="WP_142024541.1">
    <property type="nucleotide sequence ID" value="NZ_VFQE01000001.1"/>
</dbReference>
<sequence length="136" mass="15010">MRDYNWIAIGGGFTMDDDATRMHAFMRNAGKAQRLLDAADADLEAWRDAAGIDAIHLVLETDSDASEPEIDPMPVGEDRVQVYAVRAPWLVDDFVDEDMGAWQLVVHVVAVLMTIHRETGLPLPAFRLGAGEYVIG</sequence>
<evidence type="ECO:0000313" key="1">
    <source>
        <dbReference type="EMBL" id="TQN41844.1"/>
    </source>
</evidence>
<keyword evidence="2" id="KW-1185">Reference proteome</keyword>
<dbReference type="Proteomes" id="UP000319865">
    <property type="component" value="Unassembled WGS sequence"/>
</dbReference>
<name>A0A543PCP3_9ACTN</name>
<accession>A0A543PCP3</accession>
<protein>
    <submittedName>
        <fullName evidence="1">Uncharacterized protein</fullName>
    </submittedName>
</protein>
<gene>
    <name evidence="1" type="ORF">FHU33_1229</name>
</gene>
<reference evidence="1 2" key="1">
    <citation type="submission" date="2019-06" db="EMBL/GenBank/DDBJ databases">
        <title>Sequencing the genomes of 1000 actinobacteria strains.</title>
        <authorList>
            <person name="Klenk H.-P."/>
        </authorList>
    </citation>
    <scope>NUCLEOTIDE SEQUENCE [LARGE SCALE GENOMIC DNA]</scope>
    <source>
        <strain evidence="1 2">DSM 46837</strain>
    </source>
</reference>
<proteinExistence type="predicted"/>
<dbReference type="EMBL" id="VFQE01000001">
    <property type="protein sequence ID" value="TQN41844.1"/>
    <property type="molecule type" value="Genomic_DNA"/>
</dbReference>
<dbReference type="AlphaFoldDB" id="A0A543PCP3"/>
<comment type="caution">
    <text evidence="1">The sequence shown here is derived from an EMBL/GenBank/DDBJ whole genome shotgun (WGS) entry which is preliminary data.</text>
</comment>
<organism evidence="1 2">
    <name type="scientific">Blastococcus colisei</name>
    <dbReference type="NCBI Taxonomy" id="1564162"/>
    <lineage>
        <taxon>Bacteria</taxon>
        <taxon>Bacillati</taxon>
        <taxon>Actinomycetota</taxon>
        <taxon>Actinomycetes</taxon>
        <taxon>Geodermatophilales</taxon>
        <taxon>Geodermatophilaceae</taxon>
        <taxon>Blastococcus</taxon>
    </lineage>
</organism>
<evidence type="ECO:0000313" key="2">
    <source>
        <dbReference type="Proteomes" id="UP000319865"/>
    </source>
</evidence>